<dbReference type="GO" id="GO:0000244">
    <property type="term" value="P:spliceosomal tri-snRNP complex assembly"/>
    <property type="evidence" value="ECO:0007669"/>
    <property type="project" value="TreeGrafter"/>
</dbReference>
<keyword evidence="14" id="KW-0802">TPR repeat</keyword>
<evidence type="ECO:0000256" key="5">
    <source>
        <dbReference type="ARBA" id="ARBA00022553"/>
    </source>
</evidence>
<evidence type="ECO:0000313" key="18">
    <source>
        <dbReference type="EMBL" id="CAL4105182.1"/>
    </source>
</evidence>
<feature type="compositionally biased region" description="Basic and acidic residues" evidence="15">
    <location>
        <begin position="44"/>
        <end position="54"/>
    </location>
</feature>
<dbReference type="FunFam" id="1.25.40.10:FF:000058">
    <property type="entry name" value="Pre-mRNA processing factor 6"/>
    <property type="match status" value="1"/>
</dbReference>
<evidence type="ECO:0000256" key="2">
    <source>
        <dbReference type="ARBA" id="ARBA00004642"/>
    </source>
</evidence>
<comment type="function">
    <text evidence="13">Involved in pre-mRNA splicing as component of the U4/U6-U5 tri-snRNP complex, one of the building blocks of the spliceosome. Enhances dihydrotestosterone-induced transactivation activity of AR, as well as dexamethasone-induced transactivation activity of NR3C1, but does not affect estrogen-induced transactivation.</text>
</comment>
<reference evidence="18 19" key="1">
    <citation type="submission" date="2024-05" db="EMBL/GenBank/DDBJ databases">
        <authorList>
            <person name="Wallberg A."/>
        </authorList>
    </citation>
    <scope>NUCLEOTIDE SEQUENCE [LARGE SCALE GENOMIC DNA]</scope>
</reference>
<dbReference type="GO" id="GO:0016607">
    <property type="term" value="C:nuclear speck"/>
    <property type="evidence" value="ECO:0007669"/>
    <property type="project" value="UniProtKB-SubCell"/>
</dbReference>
<evidence type="ECO:0000256" key="1">
    <source>
        <dbReference type="ARBA" id="ARBA00004324"/>
    </source>
</evidence>
<evidence type="ECO:0000256" key="12">
    <source>
        <dbReference type="ARBA" id="ARBA00032140"/>
    </source>
</evidence>
<dbReference type="InterPro" id="IPR045075">
    <property type="entry name" value="Syf1-like"/>
</dbReference>
<organism evidence="18 19">
    <name type="scientific">Meganyctiphanes norvegica</name>
    <name type="common">Northern krill</name>
    <name type="synonym">Thysanopoda norvegica</name>
    <dbReference type="NCBI Taxonomy" id="48144"/>
    <lineage>
        <taxon>Eukaryota</taxon>
        <taxon>Metazoa</taxon>
        <taxon>Ecdysozoa</taxon>
        <taxon>Arthropoda</taxon>
        <taxon>Crustacea</taxon>
        <taxon>Multicrustacea</taxon>
        <taxon>Malacostraca</taxon>
        <taxon>Eumalacostraca</taxon>
        <taxon>Eucarida</taxon>
        <taxon>Euphausiacea</taxon>
        <taxon>Euphausiidae</taxon>
        <taxon>Meganyctiphanes</taxon>
    </lineage>
</organism>
<dbReference type="InterPro" id="IPR055430">
    <property type="entry name" value="HAT_Syf1_CNRKL1_C"/>
</dbReference>
<dbReference type="Gene3D" id="1.25.40.10">
    <property type="entry name" value="Tetratricopeptide repeat domain"/>
    <property type="match status" value="4"/>
</dbReference>
<dbReference type="EMBL" id="CAXKWB010012710">
    <property type="protein sequence ID" value="CAL4105182.1"/>
    <property type="molecule type" value="Genomic_DNA"/>
</dbReference>
<comment type="caution">
    <text evidence="18">The sequence shown here is derived from an EMBL/GenBank/DDBJ whole genome shotgun (WGS) entry which is preliminary data.</text>
</comment>
<evidence type="ECO:0000256" key="15">
    <source>
        <dbReference type="SAM" id="MobiDB-lite"/>
    </source>
</evidence>
<keyword evidence="5" id="KW-0597">Phosphoprotein</keyword>
<evidence type="ECO:0000256" key="3">
    <source>
        <dbReference type="ARBA" id="ARBA00008644"/>
    </source>
</evidence>
<dbReference type="Pfam" id="PF23231">
    <property type="entry name" value="HAT_Syf1_CNRKL1_C"/>
    <property type="match status" value="1"/>
</dbReference>
<feature type="compositionally biased region" description="Acidic residues" evidence="15">
    <location>
        <begin position="64"/>
        <end position="75"/>
    </location>
</feature>
<dbReference type="FunFam" id="1.25.40.10:FF:003529">
    <property type="entry name" value="Uncharacterized protein"/>
    <property type="match status" value="1"/>
</dbReference>
<evidence type="ECO:0000256" key="4">
    <source>
        <dbReference type="ARBA" id="ARBA00020235"/>
    </source>
</evidence>
<evidence type="ECO:0000256" key="10">
    <source>
        <dbReference type="ARBA" id="ARBA00023242"/>
    </source>
</evidence>
<dbReference type="GO" id="GO:0046540">
    <property type="term" value="C:U4/U6 x U5 tri-snRNP complex"/>
    <property type="evidence" value="ECO:0007669"/>
    <property type="project" value="TreeGrafter"/>
</dbReference>
<evidence type="ECO:0000256" key="14">
    <source>
        <dbReference type="PROSITE-ProRule" id="PRU00339"/>
    </source>
</evidence>
<feature type="domain" description="PRP1 splicing factor N-terminal" evidence="16">
    <location>
        <begin position="28"/>
        <end position="166"/>
    </location>
</feature>
<keyword evidence="7" id="KW-0747">Spliceosome</keyword>
<sequence>MCPPPKILVCQSKIFVGMLRSLYGRLERLATGFTTRSDIGPARDANDVSDDRHAPPNKRKKKDEEEEEDLNDANYDEFTGYGGSLCGKDPYDKDDEEADAIYDEIDKRMDEKRREYREQRLRYELEHYRQERPKIQQMFTDLKRELAQVSENDWSSIPDVGDARNRKQRNPRAERFTPLPDSILAHNLGGENVTTLDPNSGMASMMPGTQTGMLTPSGDLDLRKIGQARNTLMGMRLNQVSDAVGGQTVVDPKGYLTDLQSMIPQYGGDINDVKKARLLLKSVRETNPNHPPAWIASARLEEVTGKIQSARNLIMKGCEMCPKSEDVWLEAARLQPPEMARAVIAQSVQAIPHSPRIWIKAADLETELKAKKRVFRKALEQIPNSELLWKLAVELEDEEDAKILLSRAVECCPTSVDLWLALARLETYENSRKVLNKARENNPKDRQIWITAAKLEEANGNESLVTKIIERAISTLQANMVDINRDFWIKDAQEAEHAGAVLTCQSIVRNVIGHNVEDEDRKHTWMEDADQCASQGAFECARAIYSHALTIFPKKKSVWLAAAHFERSHGTRESLETLLQQAVHNCPTEETLWLMGAKSKWLAGDVPAARSILALAFKANSNSEEIWLAAVKLESENNEYERARRILAKARSQAATPKVMMKSSHLEWALGNLELAKSLLNEGIKQFPDFAKLWMMKGKILEQQNDDEAAWDVYKESIKKCTSSIPLWRLSSALEERKGKLVTARATLEKSRVRNPMNDELWLLAIRLELNNGNREVSRSLMARALQECPSSGILWAQAVFLEDPAQRKSKSVDALKRCQDDAHVVLAVSKMFWMEGKKNKAREWFNKTVKIDPDLGDAWAWFYKMELMFGTPEQQQECMNRCVTAEPHHGEHWCAVSKHINNWRKKTEEVLKIVTEKLPIPVMNREVY</sequence>
<protein>
    <recommendedName>
        <fullName evidence="4">Pre-mRNA-processing factor 6</fullName>
    </recommendedName>
    <alternativeName>
        <fullName evidence="12">PRP6 homolog</fullName>
    </alternativeName>
    <alternativeName>
        <fullName evidence="11">U5 snRNP-associated 102 kDa protein</fullName>
    </alternativeName>
</protein>
<feature type="non-terminal residue" evidence="18">
    <location>
        <position position="929"/>
    </location>
</feature>
<dbReference type="Proteomes" id="UP001497623">
    <property type="component" value="Unassembled WGS sequence"/>
</dbReference>
<accession>A0AAV2QZL1</accession>
<evidence type="ECO:0000256" key="7">
    <source>
        <dbReference type="ARBA" id="ARBA00022728"/>
    </source>
</evidence>
<dbReference type="InterPro" id="IPR010491">
    <property type="entry name" value="PRP1_N"/>
</dbReference>
<keyword evidence="6" id="KW-0507">mRNA processing</keyword>
<evidence type="ECO:0000259" key="17">
    <source>
        <dbReference type="Pfam" id="PF23231"/>
    </source>
</evidence>
<keyword evidence="19" id="KW-1185">Reference proteome</keyword>
<gene>
    <name evidence="18" type="ORF">MNOR_LOCUS18044</name>
</gene>
<evidence type="ECO:0000259" key="16">
    <source>
        <dbReference type="Pfam" id="PF06424"/>
    </source>
</evidence>
<feature type="region of interest" description="Disordered" evidence="15">
    <location>
        <begin position="36"/>
        <end position="93"/>
    </location>
</feature>
<dbReference type="PANTHER" id="PTHR11246">
    <property type="entry name" value="PRE-MRNA SPLICING FACTOR"/>
    <property type="match status" value="1"/>
</dbReference>
<dbReference type="FunFam" id="1.25.40.10:FF:000054">
    <property type="entry name" value="Pre-mRNA processing factor 6"/>
    <property type="match status" value="1"/>
</dbReference>
<dbReference type="Pfam" id="PF13432">
    <property type="entry name" value="TPR_16"/>
    <property type="match status" value="1"/>
</dbReference>
<keyword evidence="10" id="KW-0539">Nucleus</keyword>
<evidence type="ECO:0000256" key="6">
    <source>
        <dbReference type="ARBA" id="ARBA00022664"/>
    </source>
</evidence>
<evidence type="ECO:0000256" key="9">
    <source>
        <dbReference type="ARBA" id="ARBA00023187"/>
    </source>
</evidence>
<dbReference type="AlphaFoldDB" id="A0AAV2QZL1"/>
<dbReference type="PANTHER" id="PTHR11246:SF1">
    <property type="entry name" value="PRE-MRNA-PROCESSING FACTOR 6"/>
    <property type="match status" value="1"/>
</dbReference>
<dbReference type="SUPFAM" id="SSF48452">
    <property type="entry name" value="TPR-like"/>
    <property type="match status" value="4"/>
</dbReference>
<name>A0AAV2QZL1_MEGNR</name>
<dbReference type="InterPro" id="IPR011990">
    <property type="entry name" value="TPR-like_helical_dom_sf"/>
</dbReference>
<evidence type="ECO:0000313" key="19">
    <source>
        <dbReference type="Proteomes" id="UP001497623"/>
    </source>
</evidence>
<evidence type="ECO:0000256" key="11">
    <source>
        <dbReference type="ARBA" id="ARBA00031070"/>
    </source>
</evidence>
<keyword evidence="9" id="KW-0508">mRNA splicing</keyword>
<keyword evidence="8" id="KW-0677">Repeat</keyword>
<dbReference type="InterPro" id="IPR003107">
    <property type="entry name" value="HAT"/>
</dbReference>
<comment type="subcellular location">
    <subcellularLocation>
        <location evidence="1">Nucleus speckle</location>
    </subcellularLocation>
    <subcellularLocation>
        <location evidence="2">Nucleus</location>
        <location evidence="2">Nucleoplasm</location>
    </subcellularLocation>
</comment>
<feature type="repeat" description="TPR" evidence="14">
    <location>
        <begin position="823"/>
        <end position="856"/>
    </location>
</feature>
<feature type="domain" description="Pre-mRNA-splicing factor Syf1/CRNKL1-like C-terminal HAT-repeats" evidence="17">
    <location>
        <begin position="348"/>
        <end position="579"/>
    </location>
</feature>
<dbReference type="Pfam" id="PF06424">
    <property type="entry name" value="PRP1_N"/>
    <property type="match status" value="1"/>
</dbReference>
<proteinExistence type="inferred from homology"/>
<evidence type="ECO:0000256" key="8">
    <source>
        <dbReference type="ARBA" id="ARBA00022737"/>
    </source>
</evidence>
<dbReference type="PROSITE" id="PS50005">
    <property type="entry name" value="TPR"/>
    <property type="match status" value="1"/>
</dbReference>
<dbReference type="GO" id="GO:0071013">
    <property type="term" value="C:catalytic step 2 spliceosome"/>
    <property type="evidence" value="ECO:0007669"/>
    <property type="project" value="TreeGrafter"/>
</dbReference>
<dbReference type="FunFam" id="1.25.40.10:FF:000649">
    <property type="entry name" value="mRNA splicing factor (Prp1/Zer1), putative"/>
    <property type="match status" value="1"/>
</dbReference>
<dbReference type="InterPro" id="IPR019734">
    <property type="entry name" value="TPR_rpt"/>
</dbReference>
<comment type="similarity">
    <text evidence="3">Belongs to the crooked-neck family.</text>
</comment>
<dbReference type="SMART" id="SM00386">
    <property type="entry name" value="HAT"/>
    <property type="match status" value="13"/>
</dbReference>
<evidence type="ECO:0000256" key="13">
    <source>
        <dbReference type="ARBA" id="ARBA00046247"/>
    </source>
</evidence>